<dbReference type="EMBL" id="JAAGWZ010000001">
    <property type="protein sequence ID" value="NEM90761.1"/>
    <property type="molecule type" value="Genomic_DNA"/>
</dbReference>
<keyword evidence="2" id="KW-1185">Reference proteome</keyword>
<evidence type="ECO:0000313" key="1">
    <source>
        <dbReference type="EMBL" id="NEM90761.1"/>
    </source>
</evidence>
<organism evidence="1 2">
    <name type="scientific">Galbitalea soli</name>
    <dbReference type="NCBI Taxonomy" id="1268042"/>
    <lineage>
        <taxon>Bacteria</taxon>
        <taxon>Bacillati</taxon>
        <taxon>Actinomycetota</taxon>
        <taxon>Actinomycetes</taxon>
        <taxon>Micrococcales</taxon>
        <taxon>Microbacteriaceae</taxon>
        <taxon>Galbitalea</taxon>
    </lineage>
</organism>
<reference evidence="1 2" key="1">
    <citation type="journal article" date="2014" name="Int. J. Syst. Evol. Microbiol.">
        <title>Description of Galbitalea soli gen. nov., sp. nov., and Frondihabitans sucicola sp. nov.</title>
        <authorList>
            <person name="Kim S.J."/>
            <person name="Lim J.M."/>
            <person name="Ahn J.H."/>
            <person name="Weon H.Y."/>
            <person name="Hamada M."/>
            <person name="Suzuki K."/>
            <person name="Ahn T.Y."/>
            <person name="Kwon S.W."/>
        </authorList>
    </citation>
    <scope>NUCLEOTIDE SEQUENCE [LARGE SCALE GENOMIC DNA]</scope>
    <source>
        <strain evidence="1 2">NBRC 108727</strain>
    </source>
</reference>
<protein>
    <submittedName>
        <fullName evidence="1">Uncharacterized protein</fullName>
    </submittedName>
</protein>
<name>A0A7C9TQ83_9MICO</name>
<proteinExistence type="predicted"/>
<dbReference type="RefSeq" id="WP_163472373.1">
    <property type="nucleotide sequence ID" value="NZ_JAAGWZ010000001.1"/>
</dbReference>
<gene>
    <name evidence="1" type="ORF">G3T37_05270</name>
</gene>
<comment type="caution">
    <text evidence="1">The sequence shown here is derived from an EMBL/GenBank/DDBJ whole genome shotgun (WGS) entry which is preliminary data.</text>
</comment>
<accession>A0A7C9TQ83</accession>
<dbReference type="Proteomes" id="UP000479756">
    <property type="component" value="Unassembled WGS sequence"/>
</dbReference>
<sequence length="120" mass="13155">MALYPAVTHATITWYEPGESWNLEIWAGDDDTALALWPLAPFDDLNDEDYARVSELLSAVEIDDDGREGWAIDEERVWRSSLRSRVSAEEAGQKRLLVIEEPVAIAPDSAPTAAVAADGA</sequence>
<evidence type="ECO:0000313" key="2">
    <source>
        <dbReference type="Proteomes" id="UP000479756"/>
    </source>
</evidence>
<dbReference type="AlphaFoldDB" id="A0A7C9TQ83"/>